<accession>A0A4P8YHC4</accession>
<sequence>MKVYVSEGATLLPPCFCIEDIANEYPLMLQRNDGGMFIENKISDSDFQLSNVDKTVKRISNHQSRWLLHSGIETWNSSSIGELVSPEQRGLFLGLGTCDSDDKITPLGFSEKDTKSYVATALTNLQPTIGLTLLNTSSASQLAQHLDIQGDNAFFSPHSDAGATALIEGFHSVYHQKSKVALCGGASQKISEWFYLSYEKALRERNCLNLTEASAFILLHNNVEQASAHLSQIRRSVIHDQAQYQHFLKQYHHTACNSLTLIHTGPGCGNYDFLDPKGNVFSDTPAIQLEQHLGYSGAASVFLAINYAIHRHNRCKVSAGVRPPALVDQVLIINHGLYGNCAAMMLNFN</sequence>
<evidence type="ECO:0000259" key="1">
    <source>
        <dbReference type="Pfam" id="PF00109"/>
    </source>
</evidence>
<dbReference type="Proteomes" id="UP000302163">
    <property type="component" value="Chromosome"/>
</dbReference>
<dbReference type="OrthoDB" id="6439412at2"/>
<dbReference type="SUPFAM" id="SSF53901">
    <property type="entry name" value="Thiolase-like"/>
    <property type="match status" value="1"/>
</dbReference>
<feature type="domain" description="Beta-ketoacyl synthase-like N-terminal" evidence="1">
    <location>
        <begin position="35"/>
        <end position="200"/>
    </location>
</feature>
<evidence type="ECO:0000313" key="3">
    <source>
        <dbReference type="Proteomes" id="UP000302163"/>
    </source>
</evidence>
<protein>
    <recommendedName>
        <fullName evidence="1">Beta-ketoacyl synthase-like N-terminal domain-containing protein</fullName>
    </recommendedName>
</protein>
<dbReference type="InterPro" id="IPR014030">
    <property type="entry name" value="Ketoacyl_synth_N"/>
</dbReference>
<evidence type="ECO:0000313" key="2">
    <source>
        <dbReference type="EMBL" id="QCT19980.1"/>
    </source>
</evidence>
<dbReference type="InterPro" id="IPR016039">
    <property type="entry name" value="Thiolase-like"/>
</dbReference>
<organism evidence="2 3">
    <name type="scientific">Jejubacter calystegiae</name>
    <dbReference type="NCBI Taxonomy" id="2579935"/>
    <lineage>
        <taxon>Bacteria</taxon>
        <taxon>Pseudomonadati</taxon>
        <taxon>Pseudomonadota</taxon>
        <taxon>Gammaproteobacteria</taxon>
        <taxon>Enterobacterales</taxon>
        <taxon>Enterobacteriaceae</taxon>
        <taxon>Jejubacter</taxon>
    </lineage>
</organism>
<dbReference type="KEGG" id="izh:FEM41_10095"/>
<dbReference type="Pfam" id="PF00109">
    <property type="entry name" value="ketoacyl-synt"/>
    <property type="match status" value="1"/>
</dbReference>
<proteinExistence type="predicted"/>
<name>A0A4P8YHC4_9ENTR</name>
<gene>
    <name evidence="2" type="ORF">FEM41_10095</name>
</gene>
<keyword evidence="3" id="KW-1185">Reference proteome</keyword>
<dbReference type="AlphaFoldDB" id="A0A4P8YHC4"/>
<dbReference type="GO" id="GO:0044281">
    <property type="term" value="P:small molecule metabolic process"/>
    <property type="evidence" value="ECO:0007669"/>
    <property type="project" value="UniProtKB-ARBA"/>
</dbReference>
<dbReference type="Gene3D" id="3.40.47.10">
    <property type="match status" value="1"/>
</dbReference>
<reference evidence="2 3" key="1">
    <citation type="submission" date="2019-05" db="EMBL/GenBank/DDBJ databases">
        <title>Complete genome sequence of Izhakiella calystegiae KSNA2, an endophyte isolated from beach morning glory (Calystegia soldanella).</title>
        <authorList>
            <person name="Jiang L."/>
            <person name="Jeong J.C."/>
            <person name="Kim C.Y."/>
            <person name="Kim D.H."/>
            <person name="Kim S.W."/>
            <person name="Lee j."/>
        </authorList>
    </citation>
    <scope>NUCLEOTIDE SEQUENCE [LARGE SCALE GENOMIC DNA]</scope>
    <source>
        <strain evidence="2 3">KSNA2</strain>
    </source>
</reference>
<dbReference type="EMBL" id="CP040428">
    <property type="protein sequence ID" value="QCT19980.1"/>
    <property type="molecule type" value="Genomic_DNA"/>
</dbReference>
<dbReference type="RefSeq" id="WP_138095857.1">
    <property type="nucleotide sequence ID" value="NZ_CP040428.1"/>
</dbReference>
<dbReference type="GO" id="GO:0016746">
    <property type="term" value="F:acyltransferase activity"/>
    <property type="evidence" value="ECO:0007669"/>
    <property type="project" value="InterPro"/>
</dbReference>